<comment type="subcellular location">
    <subcellularLocation>
        <location evidence="1">Cell membrane</location>
        <topology evidence="1">Multi-pass membrane protein</topology>
    </subcellularLocation>
</comment>
<evidence type="ECO:0000259" key="7">
    <source>
        <dbReference type="Pfam" id="PF00892"/>
    </source>
</evidence>
<dbReference type="GO" id="GO:0005886">
    <property type="term" value="C:plasma membrane"/>
    <property type="evidence" value="ECO:0007669"/>
    <property type="project" value="UniProtKB-SubCell"/>
</dbReference>
<dbReference type="OrthoDB" id="9813617at2"/>
<feature type="transmembrane region" description="Helical" evidence="6">
    <location>
        <begin position="218"/>
        <end position="237"/>
    </location>
</feature>
<feature type="transmembrane region" description="Helical" evidence="6">
    <location>
        <begin position="39"/>
        <end position="58"/>
    </location>
</feature>
<evidence type="ECO:0000313" key="8">
    <source>
        <dbReference type="EMBL" id="KAB5491661.1"/>
    </source>
</evidence>
<feature type="transmembrane region" description="Helical" evidence="6">
    <location>
        <begin position="103"/>
        <end position="120"/>
    </location>
</feature>
<dbReference type="InterPro" id="IPR037185">
    <property type="entry name" value="EmrE-like"/>
</dbReference>
<evidence type="ECO:0000256" key="2">
    <source>
        <dbReference type="ARBA" id="ARBA00022475"/>
    </source>
</evidence>
<dbReference type="InterPro" id="IPR050638">
    <property type="entry name" value="AA-Vitamin_Transporters"/>
</dbReference>
<keyword evidence="4 6" id="KW-1133">Transmembrane helix</keyword>
<feature type="transmembrane region" description="Helical" evidence="6">
    <location>
        <begin position="249"/>
        <end position="268"/>
    </location>
</feature>
<dbReference type="Pfam" id="PF00892">
    <property type="entry name" value="EamA"/>
    <property type="match status" value="2"/>
</dbReference>
<proteinExistence type="predicted"/>
<reference evidence="8" key="1">
    <citation type="submission" date="2019-10" db="EMBL/GenBank/DDBJ databases">
        <title>Muricauda hadale sp. nov., a piezophilic bacterium isolated from hadopelagic water of the Mariana Trench.</title>
        <authorList>
            <person name="Wei Y."/>
        </authorList>
    </citation>
    <scope>NUCLEOTIDE SEQUENCE [LARGE SCALE GENOMIC DNA]</scope>
    <source>
        <strain evidence="8">MT-229</strain>
    </source>
</reference>
<accession>A0A5N5ISZ0</accession>
<feature type="domain" description="EamA" evidence="7">
    <location>
        <begin position="156"/>
        <end position="291"/>
    </location>
</feature>
<dbReference type="InterPro" id="IPR000620">
    <property type="entry name" value="EamA_dom"/>
</dbReference>
<evidence type="ECO:0000313" key="9">
    <source>
        <dbReference type="Proteomes" id="UP000319204"/>
    </source>
</evidence>
<feature type="transmembrane region" description="Helical" evidence="6">
    <location>
        <begin position="156"/>
        <end position="180"/>
    </location>
</feature>
<feature type="transmembrane region" description="Helical" evidence="6">
    <location>
        <begin position="7"/>
        <end position="27"/>
    </location>
</feature>
<dbReference type="Proteomes" id="UP000319204">
    <property type="component" value="Unassembled WGS sequence"/>
</dbReference>
<organism evidence="8 9">
    <name type="scientific">Flagellimonas hadalis</name>
    <dbReference type="NCBI Taxonomy" id="2597517"/>
    <lineage>
        <taxon>Bacteria</taxon>
        <taxon>Pseudomonadati</taxon>
        <taxon>Bacteroidota</taxon>
        <taxon>Flavobacteriia</taxon>
        <taxon>Flavobacteriales</taxon>
        <taxon>Flavobacteriaceae</taxon>
        <taxon>Flagellimonas</taxon>
    </lineage>
</organism>
<keyword evidence="3 6" id="KW-0812">Transmembrane</keyword>
<feature type="transmembrane region" description="Helical" evidence="6">
    <location>
        <begin position="70"/>
        <end position="91"/>
    </location>
</feature>
<feature type="domain" description="EamA" evidence="7">
    <location>
        <begin position="6"/>
        <end position="143"/>
    </location>
</feature>
<name>A0A5N5ISZ0_9FLAO</name>
<dbReference type="PANTHER" id="PTHR32322">
    <property type="entry name" value="INNER MEMBRANE TRANSPORTER"/>
    <property type="match status" value="1"/>
</dbReference>
<evidence type="ECO:0000256" key="3">
    <source>
        <dbReference type="ARBA" id="ARBA00022692"/>
    </source>
</evidence>
<feature type="transmembrane region" description="Helical" evidence="6">
    <location>
        <begin position="127"/>
        <end position="144"/>
    </location>
</feature>
<evidence type="ECO:0000256" key="1">
    <source>
        <dbReference type="ARBA" id="ARBA00004651"/>
    </source>
</evidence>
<feature type="transmembrane region" description="Helical" evidence="6">
    <location>
        <begin position="274"/>
        <end position="292"/>
    </location>
</feature>
<dbReference type="Gene3D" id="1.10.3730.20">
    <property type="match status" value="1"/>
</dbReference>
<dbReference type="SUPFAM" id="SSF103481">
    <property type="entry name" value="Multidrug resistance efflux transporter EmrE"/>
    <property type="match status" value="2"/>
</dbReference>
<gene>
    <name evidence="8" type="ORF">FOT42_001555</name>
</gene>
<dbReference type="PANTHER" id="PTHR32322:SF18">
    <property type="entry name" value="S-ADENOSYLMETHIONINE_S-ADENOSYLHOMOCYSTEINE TRANSPORTER"/>
    <property type="match status" value="1"/>
</dbReference>
<keyword evidence="9" id="KW-1185">Reference proteome</keyword>
<dbReference type="EMBL" id="VNIK02000001">
    <property type="protein sequence ID" value="KAB5491661.1"/>
    <property type="molecule type" value="Genomic_DNA"/>
</dbReference>
<evidence type="ECO:0000256" key="4">
    <source>
        <dbReference type="ARBA" id="ARBA00022989"/>
    </source>
</evidence>
<dbReference type="AlphaFoldDB" id="A0A5N5ISZ0"/>
<protein>
    <submittedName>
        <fullName evidence="8">EamA family transporter</fullName>
    </submittedName>
</protein>
<comment type="caution">
    <text evidence="8">The sequence shown here is derived from an EMBL/GenBank/DDBJ whole genome shotgun (WGS) entry which is preliminary data.</text>
</comment>
<evidence type="ECO:0000256" key="5">
    <source>
        <dbReference type="ARBA" id="ARBA00023136"/>
    </source>
</evidence>
<sequence>MSVKSLGIFYGIFGVILFSSKAVMVKLAYEYHVDTLDLLLFRMLFSLPFYLYILFLIRKKKPSVEIKPKDYAWLFLFGFVGYYLASYFDFLGLNYIKAGLERIILFVYPTIVVFLSWLFFKQKITKVQTVAIIITYIGVVITFWNELDISGNGVLWGGFLVLLSAITYASYLVGSGWLIPKFGMLRFTCYAMIVSTFCIMIHYLIAGNWQLLEYPLPVYLYGIAMAILATLVPSFLVSASIERLGASNFSILGSLGPVSTILLAFVFLNERLTYGQLLGMMVVIFGVTYLSIQQKKKAKA</sequence>
<keyword evidence="2" id="KW-1003">Cell membrane</keyword>
<feature type="transmembrane region" description="Helical" evidence="6">
    <location>
        <begin position="187"/>
        <end position="206"/>
    </location>
</feature>
<keyword evidence="5 6" id="KW-0472">Membrane</keyword>
<evidence type="ECO:0000256" key="6">
    <source>
        <dbReference type="SAM" id="Phobius"/>
    </source>
</evidence>
<dbReference type="RefSeq" id="WP_151888811.1">
    <property type="nucleotide sequence ID" value="NZ_VNIK02000001.1"/>
</dbReference>